<name>A0A2U2MST8_9BIFI</name>
<gene>
    <name evidence="1" type="ORF">DF200_05165</name>
</gene>
<protein>
    <submittedName>
        <fullName evidence="1">Damage-inducible protein J</fullName>
    </submittedName>
</protein>
<proteinExistence type="predicted"/>
<dbReference type="OrthoDB" id="3174770at2"/>
<reference evidence="1 2" key="1">
    <citation type="journal article" date="2018" name="Int. J. Syst. Evol. Microbiol.">
        <title>Bifidobacterium catulorum sp. nov., a novel taxon from the faeces of the baby common marmoset (Callithrix jacchus).</title>
        <authorList>
            <person name="Modesto M."/>
            <person name="Michelini S."/>
            <person name="Oki K."/>
            <person name="Biavati B."/>
            <person name="Watanabe K."/>
            <person name="Mattarelli P."/>
        </authorList>
    </citation>
    <scope>NUCLEOTIDE SEQUENCE [LARGE SCALE GENOMIC DNA]</scope>
    <source>
        <strain evidence="1 2">MRM 8.19</strain>
    </source>
</reference>
<comment type="caution">
    <text evidence="1">The sequence shown here is derived from an EMBL/GenBank/DDBJ whole genome shotgun (WGS) entry which is preliminary data.</text>
</comment>
<dbReference type="GO" id="GO:0006355">
    <property type="term" value="P:regulation of DNA-templated transcription"/>
    <property type="evidence" value="ECO:0007669"/>
    <property type="project" value="InterPro"/>
</dbReference>
<organism evidence="1 2">
    <name type="scientific">Bifidobacterium catulorum</name>
    <dbReference type="NCBI Taxonomy" id="1630173"/>
    <lineage>
        <taxon>Bacteria</taxon>
        <taxon>Bacillati</taxon>
        <taxon>Actinomycetota</taxon>
        <taxon>Actinomycetes</taxon>
        <taxon>Bifidobacteriales</taxon>
        <taxon>Bifidobacteriaceae</taxon>
        <taxon>Bifidobacterium</taxon>
    </lineage>
</organism>
<dbReference type="Proteomes" id="UP000245753">
    <property type="component" value="Unassembled WGS sequence"/>
</dbReference>
<dbReference type="EMBL" id="QFFN01000010">
    <property type="protein sequence ID" value="PWG59921.1"/>
    <property type="molecule type" value="Genomic_DNA"/>
</dbReference>
<dbReference type="AlphaFoldDB" id="A0A2U2MST8"/>
<sequence length="125" mass="14771">MTMTQMNVRLDTRLKNDVDAILREQSVSASDVIRTVWTYIADRHEIPQLETHSQEEARIEERRRRLAIVDDSAGYVQRELARAGVIDAAEDPFAVPIRDSTYRRLRDDMYEQRLDDYLNMERSDR</sequence>
<evidence type="ECO:0000313" key="2">
    <source>
        <dbReference type="Proteomes" id="UP000245753"/>
    </source>
</evidence>
<dbReference type="Gene3D" id="1.10.1220.10">
    <property type="entry name" value="Met repressor-like"/>
    <property type="match status" value="1"/>
</dbReference>
<accession>A0A2U2MST8</accession>
<dbReference type="InterPro" id="IPR013321">
    <property type="entry name" value="Arc_rbn_hlx_hlx"/>
</dbReference>
<dbReference type="RefSeq" id="WP_109137213.1">
    <property type="nucleotide sequence ID" value="NZ_QFFN01000010.1"/>
</dbReference>
<keyword evidence="2" id="KW-1185">Reference proteome</keyword>
<dbReference type="InterPro" id="IPR007337">
    <property type="entry name" value="RelB/DinJ"/>
</dbReference>
<dbReference type="Pfam" id="PF04221">
    <property type="entry name" value="RelB"/>
    <property type="match status" value="1"/>
</dbReference>
<evidence type="ECO:0000313" key="1">
    <source>
        <dbReference type="EMBL" id="PWG59921.1"/>
    </source>
</evidence>